<dbReference type="EMBL" id="JAERQG010000003">
    <property type="protein sequence ID" value="MBL0766060.1"/>
    <property type="molecule type" value="Genomic_DNA"/>
</dbReference>
<evidence type="ECO:0000256" key="1">
    <source>
        <dbReference type="SAM" id="Phobius"/>
    </source>
</evidence>
<evidence type="ECO:0000313" key="2">
    <source>
        <dbReference type="EMBL" id="MBL0766060.1"/>
    </source>
</evidence>
<dbReference type="InterPro" id="IPR046615">
    <property type="entry name" value="DUF6728"/>
</dbReference>
<keyword evidence="3" id="KW-1185">Reference proteome</keyword>
<keyword evidence="1" id="KW-0472">Membrane</keyword>
<accession>A0A937A9G0</accession>
<organism evidence="2 3">
    <name type="scientific">Marivirga atlantica</name>
    <dbReference type="NCBI Taxonomy" id="1548457"/>
    <lineage>
        <taxon>Bacteria</taxon>
        <taxon>Pseudomonadati</taxon>
        <taxon>Bacteroidota</taxon>
        <taxon>Cytophagia</taxon>
        <taxon>Cytophagales</taxon>
        <taxon>Marivirgaceae</taxon>
        <taxon>Marivirga</taxon>
    </lineage>
</organism>
<dbReference type="Proteomes" id="UP000642920">
    <property type="component" value="Unassembled WGS sequence"/>
</dbReference>
<name>A0A937A9G0_9BACT</name>
<dbReference type="RefSeq" id="WP_201921866.1">
    <property type="nucleotide sequence ID" value="NZ_JAERQG010000003.1"/>
</dbReference>
<dbReference type="Pfam" id="PF20498">
    <property type="entry name" value="DUF6728"/>
    <property type="match status" value="1"/>
</dbReference>
<gene>
    <name evidence="2" type="ORF">JKP34_12410</name>
</gene>
<proteinExistence type="predicted"/>
<sequence>MQEDNNKNAGWKSYFQFGEVTNYFTRLFIRKDPDAPSNTNLKMMHGINKISIILFLVALIIMISRAFLR</sequence>
<dbReference type="AlphaFoldDB" id="A0A937A9G0"/>
<keyword evidence="1" id="KW-0812">Transmembrane</keyword>
<protein>
    <submittedName>
        <fullName evidence="2">Uncharacterized protein</fullName>
    </submittedName>
</protein>
<feature type="transmembrane region" description="Helical" evidence="1">
    <location>
        <begin position="50"/>
        <end position="68"/>
    </location>
</feature>
<evidence type="ECO:0000313" key="3">
    <source>
        <dbReference type="Proteomes" id="UP000642920"/>
    </source>
</evidence>
<comment type="caution">
    <text evidence="2">The sequence shown here is derived from an EMBL/GenBank/DDBJ whole genome shotgun (WGS) entry which is preliminary data.</text>
</comment>
<keyword evidence="1" id="KW-1133">Transmembrane helix</keyword>
<reference evidence="2" key="1">
    <citation type="submission" date="2021-01" db="EMBL/GenBank/DDBJ databases">
        <title>Marivirga sp. nov., isolated from intertidal surface sediments.</title>
        <authorList>
            <person name="Zhang M."/>
        </authorList>
    </citation>
    <scope>NUCLEOTIDE SEQUENCE</scope>
    <source>
        <strain evidence="2">SM1354</strain>
    </source>
</reference>